<keyword evidence="1" id="KW-1133">Transmembrane helix</keyword>
<proteinExistence type="predicted"/>
<dbReference type="Proteomes" id="UP000509429">
    <property type="component" value="Chromosome"/>
</dbReference>
<protein>
    <submittedName>
        <fullName evidence="2">Septum formation initiator family protein</fullName>
    </submittedName>
</protein>
<feature type="transmembrane region" description="Helical" evidence="1">
    <location>
        <begin position="20"/>
        <end position="41"/>
    </location>
</feature>
<dbReference type="EMBL" id="CP054490">
    <property type="protein sequence ID" value="QKQ24258.1"/>
    <property type="molecule type" value="Genomic_DNA"/>
</dbReference>
<reference evidence="2 3" key="1">
    <citation type="submission" date="2020-05" db="EMBL/GenBank/DDBJ databases">
        <title>Horizontal transmission and recombination maintain forever young bacterial symbiont genomes.</title>
        <authorList>
            <person name="Russell S.L."/>
            <person name="Pepper-Tunick E."/>
            <person name="Svedberg J."/>
            <person name="Byrne A."/>
            <person name="Ruelas Castillo J."/>
            <person name="Vollmers C."/>
            <person name="Beinart R.A."/>
            <person name="Corbett-Detig R."/>
        </authorList>
    </citation>
    <scope>NUCLEOTIDE SEQUENCE [LARGE SCALE GENOMIC DNA]</scope>
    <source>
        <strain evidence="2">JDF_Ridge</strain>
    </source>
</reference>
<keyword evidence="1" id="KW-0472">Membrane</keyword>
<keyword evidence="1" id="KW-0812">Transmembrane</keyword>
<accession>A0A6N0HPF7</accession>
<evidence type="ECO:0000313" key="2">
    <source>
        <dbReference type="EMBL" id="QKQ24258.1"/>
    </source>
</evidence>
<sequence length="117" mass="13687">MSVKAFIQSAKGQKKKPNNLFGFFYNYQITIILLVLLITLIRQSFLVNNFPFILYDKQKIINQNISVNQTLDEKNKQLSIELKAESEANMEILESIARYKFGLLKEGERYYQISQSK</sequence>
<keyword evidence="3" id="KW-1185">Reference proteome</keyword>
<dbReference type="KEGG" id="reo:HUE58_03740"/>
<evidence type="ECO:0000256" key="1">
    <source>
        <dbReference type="SAM" id="Phobius"/>
    </source>
</evidence>
<gene>
    <name evidence="2" type="ORF">HUE58_03740</name>
</gene>
<dbReference type="RefSeq" id="WP_174605696.1">
    <property type="nucleotide sequence ID" value="NZ_CP054490.1"/>
</dbReference>
<evidence type="ECO:0000313" key="3">
    <source>
        <dbReference type="Proteomes" id="UP000509429"/>
    </source>
</evidence>
<dbReference type="AlphaFoldDB" id="A0A6N0HPF7"/>
<name>A0A6N0HPF7_9GAMM</name>
<organism evidence="2 3">
    <name type="scientific">Candidatus Ruthia endofausta</name>
    <dbReference type="NCBI Taxonomy" id="2738852"/>
    <lineage>
        <taxon>Bacteria</taxon>
        <taxon>Pseudomonadati</taxon>
        <taxon>Pseudomonadota</taxon>
        <taxon>Gammaproteobacteria</taxon>
        <taxon>Candidatus Pseudothioglobaceae</taxon>
        <taxon>Candidatus Ruthturnera</taxon>
    </lineage>
</organism>